<reference evidence="4 5" key="1">
    <citation type="submission" date="2011-06" db="EMBL/GenBank/DDBJ databases">
        <title>The Genome Sequence of Fusarium oxysporum FOSC 3-a.</title>
        <authorList>
            <consortium name="The Broad Institute Genome Sequencing Platform"/>
            <person name="Ma L.-J."/>
            <person name="Gale L.R."/>
            <person name="Schwartz D.C."/>
            <person name="Zhou S."/>
            <person name="Corby-Kistler H."/>
            <person name="Young S.K."/>
            <person name="Zeng Q."/>
            <person name="Gargeya S."/>
            <person name="Fitzgerald M."/>
            <person name="Haas B."/>
            <person name="Abouelleil A."/>
            <person name="Alvarado L."/>
            <person name="Arachchi H.M."/>
            <person name="Berlin A."/>
            <person name="Brown A."/>
            <person name="Chapman S.B."/>
            <person name="Chen Z."/>
            <person name="Dunbar C."/>
            <person name="Freedman E."/>
            <person name="Gearin G."/>
            <person name="Gellesch M."/>
            <person name="Goldberg J."/>
            <person name="Griggs A."/>
            <person name="Gujja S."/>
            <person name="Heiman D."/>
            <person name="Howarth C."/>
            <person name="Larson L."/>
            <person name="Lui A."/>
            <person name="MacDonald P.J.P."/>
            <person name="Mehta T."/>
            <person name="Montmayeur A."/>
            <person name="Murphy C."/>
            <person name="Neiman D."/>
            <person name="Pearson M."/>
            <person name="Priest M."/>
            <person name="Roberts A."/>
            <person name="Saif S."/>
            <person name="Shea T."/>
            <person name="Shenoy N."/>
            <person name="Sisk P."/>
            <person name="Stolte C."/>
            <person name="Sykes S."/>
            <person name="Wortman J."/>
            <person name="Nusbaum C."/>
            <person name="Birren B."/>
        </authorList>
    </citation>
    <scope>NUCLEOTIDE SEQUENCE [LARGE SCALE GENOMIC DNA]</scope>
    <source>
        <strain evidence="5">FOSC 3-a</strain>
    </source>
</reference>
<proteinExistence type="predicted"/>
<dbReference type="Proteomes" id="UP000030753">
    <property type="component" value="Unassembled WGS sequence"/>
</dbReference>
<feature type="transmembrane region" description="Helical" evidence="2">
    <location>
        <begin position="114"/>
        <end position="138"/>
    </location>
</feature>
<evidence type="ECO:0000256" key="2">
    <source>
        <dbReference type="SAM" id="Phobius"/>
    </source>
</evidence>
<feature type="transmembrane region" description="Helical" evidence="2">
    <location>
        <begin position="197"/>
        <end position="218"/>
    </location>
</feature>
<evidence type="ECO:0000313" key="5">
    <source>
        <dbReference type="Proteomes" id="UP000030753"/>
    </source>
</evidence>
<feature type="transmembrane region" description="Helical" evidence="2">
    <location>
        <begin position="82"/>
        <end position="102"/>
    </location>
</feature>
<feature type="region of interest" description="Disordered" evidence="1">
    <location>
        <begin position="331"/>
        <end position="371"/>
    </location>
</feature>
<feature type="transmembrane region" description="Helical" evidence="2">
    <location>
        <begin position="12"/>
        <end position="37"/>
    </location>
</feature>
<dbReference type="PANTHER" id="PTHR37013:SF3">
    <property type="entry name" value="INTEGRAL MEMBRANE PROTEIN (AFU_ORTHOLOGUE AFUA_1G05950)"/>
    <property type="match status" value="1"/>
</dbReference>
<dbReference type="EMBL" id="JH717854">
    <property type="protein sequence ID" value="EWY79863.1"/>
    <property type="molecule type" value="Genomic_DNA"/>
</dbReference>
<feature type="region of interest" description="Disordered" evidence="1">
    <location>
        <begin position="282"/>
        <end position="306"/>
    </location>
</feature>
<keyword evidence="2" id="KW-0472">Membrane</keyword>
<evidence type="ECO:0000256" key="1">
    <source>
        <dbReference type="SAM" id="MobiDB-lite"/>
    </source>
</evidence>
<dbReference type="Pfam" id="PF24802">
    <property type="entry name" value="DUF7703"/>
    <property type="match status" value="1"/>
</dbReference>
<gene>
    <name evidence="4" type="ORF">FOYG_17039</name>
</gene>
<dbReference type="AlphaFoldDB" id="W9HBC9"/>
<evidence type="ECO:0000313" key="4">
    <source>
        <dbReference type="EMBL" id="EWY79863.1"/>
    </source>
</evidence>
<protein>
    <recommendedName>
        <fullName evidence="3">DUF7703 domain-containing protein</fullName>
    </recommendedName>
</protein>
<feature type="transmembrane region" description="Helical" evidence="2">
    <location>
        <begin position="49"/>
        <end position="70"/>
    </location>
</feature>
<dbReference type="InterPro" id="IPR056120">
    <property type="entry name" value="DUF7703"/>
</dbReference>
<name>W9HBC9_FUSOX</name>
<dbReference type="HOGENOM" id="CLU_045148_0_2_1"/>
<evidence type="ECO:0000259" key="3">
    <source>
        <dbReference type="Pfam" id="PF24802"/>
    </source>
</evidence>
<accession>W9HBC9</accession>
<dbReference type="PANTHER" id="PTHR37013">
    <property type="entry name" value="INTEGRAL MEMBRANE PROTEIN (AFU_ORTHOLOGUE AFUA_1G05950)-RELATED"/>
    <property type="match status" value="1"/>
</dbReference>
<organism evidence="4 5">
    <name type="scientific">Fusarium oxysporum NRRL 32931</name>
    <dbReference type="NCBI Taxonomy" id="660029"/>
    <lineage>
        <taxon>Eukaryota</taxon>
        <taxon>Fungi</taxon>
        <taxon>Dikarya</taxon>
        <taxon>Ascomycota</taxon>
        <taxon>Pezizomycotina</taxon>
        <taxon>Sordariomycetes</taxon>
        <taxon>Hypocreomycetidae</taxon>
        <taxon>Hypocreales</taxon>
        <taxon>Nectriaceae</taxon>
        <taxon>Fusarium</taxon>
        <taxon>Fusarium oxysporum species complex</taxon>
    </lineage>
</organism>
<feature type="domain" description="DUF7703" evidence="3">
    <location>
        <begin position="10"/>
        <end position="254"/>
    </location>
</feature>
<keyword evidence="2" id="KW-1133">Transmembrane helix</keyword>
<dbReference type="OrthoDB" id="405906at2759"/>
<keyword evidence="2" id="KW-0812">Transmembrane</keyword>
<sequence length="371" mass="40384">MADNNDISGKGSASGVVAIVIVVFISIALYNVLELNFHIFSTFKKRSGLYFWGLLIATWGIAPNAIGYLLKHLALTNISNLYATLIIIGWCTMVTGQSVVLYSRLRLLTRNVTALRAVLTMIIFNAVVLHIPVIVLVYGSNSANPGPFIVPYSVYEKLQLTVFFIQETIISGLYIWEATKLLKAEGDIRGETGPNRVMKHLIYVNIIIILLDVTIVALEFANLYNVQTGYKPLVYSVKLKLEFSILNQLVELTQSPTHGSSYTLSRNDATAGVALDPFVADVKGGSRGPATRRSGESDIGGGGNDRLLELNTTGVMRTIEITMHSDQLRPGRSWDLESLDGMSGTTTKSAAGEKRPSSSASSEVQFAEAGF</sequence>